<dbReference type="OrthoDB" id="883011at2"/>
<accession>A0A3R9LVI1</accession>
<evidence type="ECO:0000313" key="1">
    <source>
        <dbReference type="EMBL" id="RSK24913.1"/>
    </source>
</evidence>
<reference evidence="1 2" key="1">
    <citation type="submission" date="2018-12" db="EMBL/GenBank/DDBJ databases">
        <authorList>
            <person name="Feng G."/>
            <person name="Zhu H."/>
        </authorList>
    </citation>
    <scope>NUCLEOTIDE SEQUENCE [LARGE SCALE GENOMIC DNA]</scope>
    <source>
        <strain evidence="1 2">9PBR-2</strain>
    </source>
</reference>
<dbReference type="Proteomes" id="UP000280066">
    <property type="component" value="Unassembled WGS sequence"/>
</dbReference>
<dbReference type="EMBL" id="RWIS01000014">
    <property type="protein sequence ID" value="RSK24913.1"/>
    <property type="molecule type" value="Genomic_DNA"/>
</dbReference>
<dbReference type="AlphaFoldDB" id="A0A3R9LVI1"/>
<evidence type="ECO:0000313" key="2">
    <source>
        <dbReference type="Proteomes" id="UP000280066"/>
    </source>
</evidence>
<name>A0A3R9LVI1_9BACT</name>
<keyword evidence="2" id="KW-1185">Reference proteome</keyword>
<comment type="caution">
    <text evidence="1">The sequence shown here is derived from an EMBL/GenBank/DDBJ whole genome shotgun (WGS) entry which is preliminary data.</text>
</comment>
<protein>
    <submittedName>
        <fullName evidence="1">Uncharacterized protein</fullName>
    </submittedName>
</protein>
<organism evidence="1 2">
    <name type="scientific">Hymenobacter metallilatus</name>
    <dbReference type="NCBI Taxonomy" id="2493666"/>
    <lineage>
        <taxon>Bacteria</taxon>
        <taxon>Pseudomonadati</taxon>
        <taxon>Bacteroidota</taxon>
        <taxon>Cytophagia</taxon>
        <taxon>Cytophagales</taxon>
        <taxon>Hymenobacteraceae</taxon>
        <taxon>Hymenobacter</taxon>
    </lineage>
</organism>
<gene>
    <name evidence="1" type="ORF">EI290_17960</name>
</gene>
<sequence length="110" mass="12289">MKTPKSTPPSVHVQPLEREQLPVAPVACSSLAELIHSLGTRKEVAEAWKVVPRTLALRMQKPETATLEELQRLAVLARLDLPTVFELAYYQMQHPVAVPAPQLGRPKQQH</sequence>
<dbReference type="RefSeq" id="WP_125433056.1">
    <property type="nucleotide sequence ID" value="NZ_RWIS01000014.1"/>
</dbReference>
<proteinExistence type="predicted"/>